<reference evidence="1 2" key="1">
    <citation type="submission" date="2021-03" db="EMBL/GenBank/DDBJ databases">
        <authorList>
            <person name="King G.J."/>
            <person name="Bancroft I."/>
            <person name="Baten A."/>
            <person name="Bloomfield J."/>
            <person name="Borpatragohain P."/>
            <person name="He Z."/>
            <person name="Irish N."/>
            <person name="Irwin J."/>
            <person name="Liu K."/>
            <person name="Mauleon R.P."/>
            <person name="Moore J."/>
            <person name="Morris R."/>
            <person name="Ostergaard L."/>
            <person name="Wang B."/>
            <person name="Wells R."/>
        </authorList>
    </citation>
    <scope>NUCLEOTIDE SEQUENCE [LARGE SCALE GENOMIC DNA]</scope>
    <source>
        <strain evidence="1">R-o-18</strain>
        <tissue evidence="1">Leaf</tissue>
    </source>
</reference>
<sequence>MSLRATRGERSVNALKEFRVGKNPIRGGLVLACTFHTRREKKLCFFRHSVLQYCRSSVVDRFCLSLSSIKDLPGLKPDSFEGSQWDGLGFFVQYLWLISGGIAAGTYNEGATDFKETPIEKVRILFRVDVVNFRGVGMEENDVGSEPGAEAFGDHQVACG</sequence>
<dbReference type="EMBL" id="JADBGQ010000005">
    <property type="protein sequence ID" value="KAG5397998.1"/>
    <property type="molecule type" value="Genomic_DNA"/>
</dbReference>
<comment type="caution">
    <text evidence="1">The sequence shown here is derived from an EMBL/GenBank/DDBJ whole genome shotgun (WGS) entry which is preliminary data.</text>
</comment>
<keyword evidence="2" id="KW-1185">Reference proteome</keyword>
<organism evidence="1 2">
    <name type="scientific">Brassica rapa subsp. trilocularis</name>
    <dbReference type="NCBI Taxonomy" id="1813537"/>
    <lineage>
        <taxon>Eukaryota</taxon>
        <taxon>Viridiplantae</taxon>
        <taxon>Streptophyta</taxon>
        <taxon>Embryophyta</taxon>
        <taxon>Tracheophyta</taxon>
        <taxon>Spermatophyta</taxon>
        <taxon>Magnoliopsida</taxon>
        <taxon>eudicotyledons</taxon>
        <taxon>Gunneridae</taxon>
        <taxon>Pentapetalae</taxon>
        <taxon>rosids</taxon>
        <taxon>malvids</taxon>
        <taxon>Brassicales</taxon>
        <taxon>Brassicaceae</taxon>
        <taxon>Brassiceae</taxon>
        <taxon>Brassica</taxon>
    </lineage>
</organism>
<evidence type="ECO:0000313" key="1">
    <source>
        <dbReference type="EMBL" id="KAG5397998.1"/>
    </source>
</evidence>
<proteinExistence type="predicted"/>
<accession>A0ABQ7MGX6</accession>
<name>A0ABQ7MGX6_BRACM</name>
<evidence type="ECO:0000313" key="2">
    <source>
        <dbReference type="Proteomes" id="UP000823674"/>
    </source>
</evidence>
<protein>
    <submittedName>
        <fullName evidence="1">Uncharacterized protein</fullName>
    </submittedName>
</protein>
<dbReference type="Proteomes" id="UP000823674">
    <property type="component" value="Chromosome A05"/>
</dbReference>
<dbReference type="PANTHER" id="PTHR36004:SF1">
    <property type="entry name" value="AT-RICH INTERACTIVE DOMAIN PROTEIN"/>
    <property type="match status" value="1"/>
</dbReference>
<dbReference type="PANTHER" id="PTHR36004">
    <property type="entry name" value="AT-RICH INTERACTIVE DOMAIN PROTEIN"/>
    <property type="match status" value="1"/>
</dbReference>
<gene>
    <name evidence="1" type="primary">A05p036490.1_BraROA</name>
    <name evidence="1" type="ORF">IGI04_019812</name>
</gene>